<dbReference type="EMBL" id="ODYU01001836">
    <property type="protein sequence ID" value="SOQ38576.1"/>
    <property type="molecule type" value="Genomic_DNA"/>
</dbReference>
<accession>A0A2H1VCQ6</accession>
<dbReference type="AlphaFoldDB" id="A0A2H1VCQ6"/>
<sequence>MTSPAVGEARGIVRLLLTKNHSFPIPAFRDGAPWGSVLGVHTHDKLTGGRLCRLICADDG</sequence>
<gene>
    <name evidence="1" type="ORF">SFRICE_011142</name>
</gene>
<organism evidence="1">
    <name type="scientific">Spodoptera frugiperda</name>
    <name type="common">Fall armyworm</name>
    <dbReference type="NCBI Taxonomy" id="7108"/>
    <lineage>
        <taxon>Eukaryota</taxon>
        <taxon>Metazoa</taxon>
        <taxon>Ecdysozoa</taxon>
        <taxon>Arthropoda</taxon>
        <taxon>Hexapoda</taxon>
        <taxon>Insecta</taxon>
        <taxon>Pterygota</taxon>
        <taxon>Neoptera</taxon>
        <taxon>Endopterygota</taxon>
        <taxon>Lepidoptera</taxon>
        <taxon>Glossata</taxon>
        <taxon>Ditrysia</taxon>
        <taxon>Noctuoidea</taxon>
        <taxon>Noctuidae</taxon>
        <taxon>Amphipyrinae</taxon>
        <taxon>Spodoptera</taxon>
    </lineage>
</organism>
<evidence type="ECO:0000313" key="1">
    <source>
        <dbReference type="EMBL" id="SOQ38576.1"/>
    </source>
</evidence>
<protein>
    <submittedName>
        <fullName evidence="1">SFRICE_011142</fullName>
    </submittedName>
</protein>
<proteinExistence type="predicted"/>
<name>A0A2H1VCQ6_SPOFR</name>
<reference evidence="1" key="1">
    <citation type="submission" date="2016-07" db="EMBL/GenBank/DDBJ databases">
        <authorList>
            <person name="Bretaudeau A."/>
        </authorList>
    </citation>
    <scope>NUCLEOTIDE SEQUENCE</scope>
    <source>
        <strain evidence="1">Rice</strain>
        <tissue evidence="1">Whole body</tissue>
    </source>
</reference>